<dbReference type="InterPro" id="IPR016024">
    <property type="entry name" value="ARM-type_fold"/>
</dbReference>
<evidence type="ECO:0000313" key="2">
    <source>
        <dbReference type="Proteomes" id="UP000054166"/>
    </source>
</evidence>
<proteinExistence type="predicted"/>
<name>A0A0C3BBG4_PILCF</name>
<dbReference type="SUPFAM" id="SSF48371">
    <property type="entry name" value="ARM repeat"/>
    <property type="match status" value="1"/>
</dbReference>
<evidence type="ECO:0000313" key="1">
    <source>
        <dbReference type="EMBL" id="KIM83613.1"/>
    </source>
</evidence>
<dbReference type="InterPro" id="IPR011989">
    <property type="entry name" value="ARM-like"/>
</dbReference>
<organism evidence="1 2">
    <name type="scientific">Piloderma croceum (strain F 1598)</name>
    <dbReference type="NCBI Taxonomy" id="765440"/>
    <lineage>
        <taxon>Eukaryota</taxon>
        <taxon>Fungi</taxon>
        <taxon>Dikarya</taxon>
        <taxon>Basidiomycota</taxon>
        <taxon>Agaricomycotina</taxon>
        <taxon>Agaricomycetes</taxon>
        <taxon>Agaricomycetidae</taxon>
        <taxon>Atheliales</taxon>
        <taxon>Atheliaceae</taxon>
        <taxon>Piloderma</taxon>
    </lineage>
</organism>
<reference evidence="2" key="2">
    <citation type="submission" date="2015-01" db="EMBL/GenBank/DDBJ databases">
        <title>Evolutionary Origins and Diversification of the Mycorrhizal Mutualists.</title>
        <authorList>
            <consortium name="DOE Joint Genome Institute"/>
            <consortium name="Mycorrhizal Genomics Consortium"/>
            <person name="Kohler A."/>
            <person name="Kuo A."/>
            <person name="Nagy L.G."/>
            <person name="Floudas D."/>
            <person name="Copeland A."/>
            <person name="Barry K.W."/>
            <person name="Cichocki N."/>
            <person name="Veneault-Fourrey C."/>
            <person name="LaButti K."/>
            <person name="Lindquist E.A."/>
            <person name="Lipzen A."/>
            <person name="Lundell T."/>
            <person name="Morin E."/>
            <person name="Murat C."/>
            <person name="Riley R."/>
            <person name="Ohm R."/>
            <person name="Sun H."/>
            <person name="Tunlid A."/>
            <person name="Henrissat B."/>
            <person name="Grigoriev I.V."/>
            <person name="Hibbett D.S."/>
            <person name="Martin F."/>
        </authorList>
    </citation>
    <scope>NUCLEOTIDE SEQUENCE [LARGE SCALE GENOMIC DNA]</scope>
    <source>
        <strain evidence="2">F 1598</strain>
    </source>
</reference>
<sequence>MAGLHLQRPSVEWKFDILGASQPQESLRTVWWIHASVAFKAKGYIPKATFICNQSSPKWEELVGKGPSLTSHGSGLGDWEQYLEMDLFDHTAGSSAIQRLADRNLTSEDRLYVLKRLDFMAMSEAGSNTICREPRAVTTLAEYISNDSNATDIRNFAAGTLEKLISYVTLFENNNDRIAGNAVDACETWYIFCQSLLSLGRVSIKKIRNENKGAQGSAAILRALAQYSAFSFNLIELLLTSDNDLTRGSAAGLLQTLVQYKSSRAVMIQTNVLVPLFDILKSDNEGTRGSVTNVIKTFAISPDLSRAMIQAGMLPLFLDILQRD</sequence>
<keyword evidence="2" id="KW-1185">Reference proteome</keyword>
<protein>
    <submittedName>
        <fullName evidence="1">Uncharacterized protein</fullName>
    </submittedName>
</protein>
<dbReference type="HOGENOM" id="CLU_858203_0_0_1"/>
<dbReference type="EMBL" id="KN832990">
    <property type="protein sequence ID" value="KIM83613.1"/>
    <property type="molecule type" value="Genomic_DNA"/>
</dbReference>
<reference evidence="1 2" key="1">
    <citation type="submission" date="2014-04" db="EMBL/GenBank/DDBJ databases">
        <authorList>
            <consortium name="DOE Joint Genome Institute"/>
            <person name="Kuo A."/>
            <person name="Tarkka M."/>
            <person name="Buscot F."/>
            <person name="Kohler A."/>
            <person name="Nagy L.G."/>
            <person name="Floudas D."/>
            <person name="Copeland A."/>
            <person name="Barry K.W."/>
            <person name="Cichocki N."/>
            <person name="Veneault-Fourrey C."/>
            <person name="LaButti K."/>
            <person name="Lindquist E.A."/>
            <person name="Lipzen A."/>
            <person name="Lundell T."/>
            <person name="Morin E."/>
            <person name="Murat C."/>
            <person name="Sun H."/>
            <person name="Tunlid A."/>
            <person name="Henrissat B."/>
            <person name="Grigoriev I.V."/>
            <person name="Hibbett D.S."/>
            <person name="Martin F."/>
            <person name="Nordberg H.P."/>
            <person name="Cantor M.N."/>
            <person name="Hua S.X."/>
        </authorList>
    </citation>
    <scope>NUCLEOTIDE SEQUENCE [LARGE SCALE GENOMIC DNA]</scope>
    <source>
        <strain evidence="1 2">F 1598</strain>
    </source>
</reference>
<dbReference type="Gene3D" id="1.25.10.10">
    <property type="entry name" value="Leucine-rich Repeat Variant"/>
    <property type="match status" value="1"/>
</dbReference>
<dbReference type="Proteomes" id="UP000054166">
    <property type="component" value="Unassembled WGS sequence"/>
</dbReference>
<accession>A0A0C3BBG4</accession>
<dbReference type="InParanoid" id="A0A0C3BBG4"/>
<gene>
    <name evidence="1" type="ORF">PILCRDRAFT_7026</name>
</gene>
<dbReference type="AlphaFoldDB" id="A0A0C3BBG4"/>